<dbReference type="PANTHER" id="PTHR21621">
    <property type="entry name" value="RIBOSOMAL PROTEIN S6 MODIFICATION PROTEIN"/>
    <property type="match status" value="1"/>
</dbReference>
<reference evidence="3 4" key="1">
    <citation type="journal article" date="2010" name="Syst. Appl. Microbiol.">
        <title>Four new species of Chryseobacterium from the rhizosphere of coastal sand dune plants, Chryseobacterium elymi sp. nov., Chryseobacterium hagamense sp. nov., Chryseobacterium lathyri sp. nov. and Chryseobacterium rhizosphaerae sp. nov.</title>
        <authorList>
            <person name="Cho S.H."/>
            <person name="Lee K.S."/>
            <person name="Shin D.S."/>
            <person name="Han J.H."/>
            <person name="Park K.S."/>
            <person name="Lee C.H."/>
            <person name="Park K.H."/>
            <person name="Kim S.B."/>
        </authorList>
    </citation>
    <scope>NUCLEOTIDE SEQUENCE [LARGE SCALE GENOMIC DNA]</scope>
    <source>
        <strain evidence="3 4">KCTC 22547</strain>
    </source>
</reference>
<protein>
    <recommendedName>
        <fullName evidence="2">ATP-grasp domain-containing protein</fullName>
    </recommendedName>
</protein>
<sequence length="317" mass="37586">MILIISKSTDTTTELVASWLKKLKVPFYIVNENIYWNVLIDYENNIIQIGGNDLKKFKVIWFRKYPDTLQEIQKNSIYKKLYKSIINFSLEESKAFREYLFYELKKLNIPWLTKPFNLIQNKIIQARMAKERGILTPKSFIVNNKKDILKLIGDGKEYITKPFENCIHLRYKNNIIPMKTVVINSHYNILPETFRPALIQERINKKFELRIFYLLGRFYATRVMDDDNSEVDHRVSIIADNGRFEIYELPKDIKSKLSMLLDDLDLNCASIDMIVNNNDEFIFLEINPTGQFTYHSVFNNTYLEIEIAYALKKMNNQ</sequence>
<dbReference type="PANTHER" id="PTHR21621:SF7">
    <property type="entry name" value="RIBOSOMAL PROTEIN BS6--L-GLUTAMATE LIGASE"/>
    <property type="match status" value="1"/>
</dbReference>
<accession>A0A3D9DJD8</accession>
<dbReference type="OrthoDB" id="583309at2"/>
<name>A0A3D9DJD8_9FLAO</name>
<evidence type="ECO:0000313" key="4">
    <source>
        <dbReference type="Proteomes" id="UP000257030"/>
    </source>
</evidence>
<evidence type="ECO:0000259" key="2">
    <source>
        <dbReference type="PROSITE" id="PS50975"/>
    </source>
</evidence>
<dbReference type="SUPFAM" id="SSF56059">
    <property type="entry name" value="Glutathione synthetase ATP-binding domain-like"/>
    <property type="match status" value="1"/>
</dbReference>
<keyword evidence="1" id="KW-0547">Nucleotide-binding</keyword>
<dbReference type="InterPro" id="IPR011761">
    <property type="entry name" value="ATP-grasp"/>
</dbReference>
<dbReference type="GO" id="GO:0009432">
    <property type="term" value="P:SOS response"/>
    <property type="evidence" value="ECO:0007669"/>
    <property type="project" value="TreeGrafter"/>
</dbReference>
<evidence type="ECO:0000313" key="3">
    <source>
        <dbReference type="EMBL" id="REC78144.1"/>
    </source>
</evidence>
<dbReference type="GO" id="GO:0005524">
    <property type="term" value="F:ATP binding"/>
    <property type="evidence" value="ECO:0007669"/>
    <property type="project" value="UniProtKB-UniRule"/>
</dbReference>
<gene>
    <name evidence="3" type="ORF">DRF60_09725</name>
</gene>
<dbReference type="GO" id="GO:0018169">
    <property type="term" value="F:ribosomal S6-glutamic acid ligase activity"/>
    <property type="evidence" value="ECO:0007669"/>
    <property type="project" value="TreeGrafter"/>
</dbReference>
<dbReference type="Proteomes" id="UP000257030">
    <property type="component" value="Unassembled WGS sequence"/>
</dbReference>
<evidence type="ECO:0000256" key="1">
    <source>
        <dbReference type="PROSITE-ProRule" id="PRU00409"/>
    </source>
</evidence>
<organism evidence="3 4">
    <name type="scientific">Chryseobacterium elymi</name>
    <dbReference type="NCBI Taxonomy" id="395936"/>
    <lineage>
        <taxon>Bacteria</taxon>
        <taxon>Pseudomonadati</taxon>
        <taxon>Bacteroidota</taxon>
        <taxon>Flavobacteriia</taxon>
        <taxon>Flavobacteriales</taxon>
        <taxon>Weeksellaceae</taxon>
        <taxon>Chryseobacterium group</taxon>
        <taxon>Chryseobacterium</taxon>
    </lineage>
</organism>
<dbReference type="PROSITE" id="PS50975">
    <property type="entry name" value="ATP_GRASP"/>
    <property type="match status" value="1"/>
</dbReference>
<dbReference type="GO" id="GO:0046872">
    <property type="term" value="F:metal ion binding"/>
    <property type="evidence" value="ECO:0007669"/>
    <property type="project" value="InterPro"/>
</dbReference>
<feature type="domain" description="ATP-grasp" evidence="2">
    <location>
        <begin position="126"/>
        <end position="316"/>
    </location>
</feature>
<dbReference type="GO" id="GO:0005737">
    <property type="term" value="C:cytoplasm"/>
    <property type="evidence" value="ECO:0007669"/>
    <property type="project" value="TreeGrafter"/>
</dbReference>
<dbReference type="AlphaFoldDB" id="A0A3D9DJD8"/>
<dbReference type="Gene3D" id="3.30.470.20">
    <property type="entry name" value="ATP-grasp fold, B domain"/>
    <property type="match status" value="1"/>
</dbReference>
<keyword evidence="1" id="KW-0067">ATP-binding</keyword>
<proteinExistence type="predicted"/>
<dbReference type="EMBL" id="QNUH01000007">
    <property type="protein sequence ID" value="REC78144.1"/>
    <property type="molecule type" value="Genomic_DNA"/>
</dbReference>
<dbReference type="RefSeq" id="WP_116012072.1">
    <property type="nucleotide sequence ID" value="NZ_QNUH01000007.1"/>
</dbReference>
<comment type="caution">
    <text evidence="3">The sequence shown here is derived from an EMBL/GenBank/DDBJ whole genome shotgun (WGS) entry which is preliminary data.</text>
</comment>
<keyword evidence="4" id="KW-1185">Reference proteome</keyword>